<dbReference type="PANTHER" id="PTHR21112:SF13">
    <property type="entry name" value="CHEMOSENSORY PROTEIN A 7A"/>
    <property type="match status" value="1"/>
</dbReference>
<dbReference type="Proteomes" id="UP000291343">
    <property type="component" value="Unassembled WGS sequence"/>
</dbReference>
<proteinExistence type="predicted"/>
<evidence type="ECO:0000256" key="1">
    <source>
        <dbReference type="ARBA" id="ARBA00022729"/>
    </source>
</evidence>
<dbReference type="InterPro" id="IPR036846">
    <property type="entry name" value="GM2-AP_sf"/>
</dbReference>
<dbReference type="OrthoDB" id="10295614at2759"/>
<dbReference type="PANTHER" id="PTHR21112">
    <property type="entry name" value="CHEMOSENSORY PROTEIN A 29A-RELATED"/>
    <property type="match status" value="1"/>
</dbReference>
<name>A0A482XMH1_LAOST</name>
<dbReference type="SUPFAM" id="SSF63707">
    <property type="entry name" value="Ganglioside M2 (gm2) activator"/>
    <property type="match status" value="1"/>
</dbReference>
<keyword evidence="1" id="KW-0732">Signal</keyword>
<accession>A0A482XMH1</accession>
<reference evidence="2 3" key="1">
    <citation type="journal article" date="2017" name="Gigascience">
        <title>Genome sequence of the small brown planthopper, Laodelphax striatellus.</title>
        <authorList>
            <person name="Zhu J."/>
            <person name="Jiang F."/>
            <person name="Wang X."/>
            <person name="Yang P."/>
            <person name="Bao Y."/>
            <person name="Zhao W."/>
            <person name="Wang W."/>
            <person name="Lu H."/>
            <person name="Wang Q."/>
            <person name="Cui N."/>
            <person name="Li J."/>
            <person name="Chen X."/>
            <person name="Luo L."/>
            <person name="Yu J."/>
            <person name="Kang L."/>
            <person name="Cui F."/>
        </authorList>
    </citation>
    <scope>NUCLEOTIDE SEQUENCE [LARGE SCALE GENOMIC DNA]</scope>
    <source>
        <strain evidence="2">Lst14</strain>
    </source>
</reference>
<dbReference type="EMBL" id="QKKF02004753">
    <property type="protein sequence ID" value="RZF47096.1"/>
    <property type="molecule type" value="Genomic_DNA"/>
</dbReference>
<dbReference type="SMR" id="A0A482XMH1"/>
<keyword evidence="3" id="KW-1185">Reference proteome</keyword>
<gene>
    <name evidence="2" type="ORF">LSTR_LSTR005174</name>
</gene>
<dbReference type="Gene3D" id="2.70.220.10">
    <property type="entry name" value="Ganglioside GM2 activator"/>
    <property type="match status" value="1"/>
</dbReference>
<evidence type="ECO:0008006" key="4">
    <source>
        <dbReference type="Google" id="ProtNLM"/>
    </source>
</evidence>
<dbReference type="InParanoid" id="A0A482XMH1"/>
<protein>
    <recommendedName>
        <fullName evidence="4">MD-2-related lipid-recognition domain-containing protein</fullName>
    </recommendedName>
</protein>
<dbReference type="AlphaFoldDB" id="A0A482XMH1"/>
<dbReference type="Pfam" id="PF06477">
    <property type="entry name" value="DUF1091"/>
    <property type="match status" value="1"/>
</dbReference>
<sequence>MKISHLKNGTYGLTGNITIKQDLPNTATVSVRLLKKNSAGVWTSGLLMASPDINICSYVKVDTILYPVVARHSSLPEQCPFPKGNYVFNSSDWNAPTAFGTEGCFKVIFSIKNKRKPIICVSIVAKLVGAKGSRLPRCV</sequence>
<dbReference type="InterPro" id="IPR010512">
    <property type="entry name" value="DUF1091"/>
</dbReference>
<evidence type="ECO:0000313" key="2">
    <source>
        <dbReference type="EMBL" id="RZF47096.1"/>
    </source>
</evidence>
<evidence type="ECO:0000313" key="3">
    <source>
        <dbReference type="Proteomes" id="UP000291343"/>
    </source>
</evidence>
<comment type="caution">
    <text evidence="2">The sequence shown here is derived from an EMBL/GenBank/DDBJ whole genome shotgun (WGS) entry which is preliminary data.</text>
</comment>
<organism evidence="2 3">
    <name type="scientific">Laodelphax striatellus</name>
    <name type="common">Small brown planthopper</name>
    <name type="synonym">Delphax striatella</name>
    <dbReference type="NCBI Taxonomy" id="195883"/>
    <lineage>
        <taxon>Eukaryota</taxon>
        <taxon>Metazoa</taxon>
        <taxon>Ecdysozoa</taxon>
        <taxon>Arthropoda</taxon>
        <taxon>Hexapoda</taxon>
        <taxon>Insecta</taxon>
        <taxon>Pterygota</taxon>
        <taxon>Neoptera</taxon>
        <taxon>Paraneoptera</taxon>
        <taxon>Hemiptera</taxon>
        <taxon>Auchenorrhyncha</taxon>
        <taxon>Fulgoroidea</taxon>
        <taxon>Delphacidae</taxon>
        <taxon>Criomorphinae</taxon>
        <taxon>Laodelphax</taxon>
    </lineage>
</organism>